<evidence type="ECO:0000313" key="4">
    <source>
        <dbReference type="Proteomes" id="UP000243750"/>
    </source>
</evidence>
<dbReference type="Proteomes" id="UP000243750">
    <property type="component" value="Unassembled WGS sequence"/>
</dbReference>
<reference evidence="3 5" key="2">
    <citation type="submission" date="2018-10" db="EMBL/GenBank/DDBJ databases">
        <title>Complete genome sequence of Pseudomonas pelagia strain Kongs-67.</title>
        <authorList>
            <person name="Sinha R.K."/>
            <person name="Krishnan K."/>
        </authorList>
    </citation>
    <scope>NUCLEOTIDE SEQUENCE [LARGE SCALE GENOMIC DNA]</scope>
    <source>
        <strain evidence="3 5">Kongs-67</strain>
    </source>
</reference>
<evidence type="ECO:0000256" key="1">
    <source>
        <dbReference type="SAM" id="MobiDB-lite"/>
    </source>
</evidence>
<sequence>MIGVSSVAFAQPEEVDLRRQLEELQKRYEAQQNALMILEQRIRQVEGRRAEAVAEANQRNVPVSPPTQTAQSTQSSQSSQPTQTARAGSGYGESLKDSSEPAPSVEALYQEASGFFGSGTFSLEPGITYSHYDTRQLFLNGFLALDAIFLGNLGIDEINADTFTFDLTGRYNWRQRWQFDANIPVVYRQTTYQSAGAGGSSAQFSEEKVTGDPRLGDISVGLAYKFLDESPGIPDAVASLRVRMPTGKDPYGIKLDTVPGNDNLSVPEDLPTGNGVWSVTPGISLVKTVDPAVLFGNLSYTYHLEGDFSDISPQIGVKVPGKVQLGNYFQLGVGMAFALNERMSMSMSFSELISRSSRIRPDGGGWQTVNGSDVNAAYFNLGATFAATDRLTVVPSLAIGLTPDAPDFSVSVKFPYYY</sequence>
<evidence type="ECO:0000313" key="2">
    <source>
        <dbReference type="EMBL" id="PCC97829.1"/>
    </source>
</evidence>
<dbReference type="EMBL" id="NWMT01000244">
    <property type="protein sequence ID" value="PCC97829.1"/>
    <property type="molecule type" value="Genomic_DNA"/>
</dbReference>
<organism evidence="2 4">
    <name type="scientific">Halopseudomonas pelagia</name>
    <dbReference type="NCBI Taxonomy" id="553151"/>
    <lineage>
        <taxon>Bacteria</taxon>
        <taxon>Pseudomonadati</taxon>
        <taxon>Pseudomonadota</taxon>
        <taxon>Gammaproteobacteria</taxon>
        <taxon>Pseudomonadales</taxon>
        <taxon>Pseudomonadaceae</taxon>
        <taxon>Halopseudomonas</taxon>
    </lineage>
</organism>
<accession>A0AA91TZH7</accession>
<dbReference type="Proteomes" id="UP000344571">
    <property type="component" value="Chromosome"/>
</dbReference>
<evidence type="ECO:0008006" key="6">
    <source>
        <dbReference type="Google" id="ProtNLM"/>
    </source>
</evidence>
<reference evidence="2 4" key="1">
    <citation type="submission" date="2017-09" db="EMBL/GenBank/DDBJ databases">
        <title>Bacterial and phytoplankton interrelationship in Kongsfjorden, an Arctic fjord.</title>
        <authorList>
            <person name="Sinha R."/>
            <person name="Krishnan K."/>
        </authorList>
    </citation>
    <scope>NUCLEOTIDE SEQUENCE [LARGE SCALE GENOMIC DNA]</scope>
    <source>
        <strain evidence="2 4">58</strain>
    </source>
</reference>
<gene>
    <name evidence="2" type="ORF">CO192_19115</name>
    <name evidence="3" type="ORF">EAO82_13790</name>
</gene>
<proteinExistence type="predicted"/>
<protein>
    <recommendedName>
        <fullName evidence="6">Transporter</fullName>
    </recommendedName>
</protein>
<keyword evidence="5" id="KW-1185">Reference proteome</keyword>
<evidence type="ECO:0000313" key="3">
    <source>
        <dbReference type="EMBL" id="QFY58835.1"/>
    </source>
</evidence>
<evidence type="ECO:0000313" key="5">
    <source>
        <dbReference type="Proteomes" id="UP000344571"/>
    </source>
</evidence>
<dbReference type="EMBL" id="CP033116">
    <property type="protein sequence ID" value="QFY58835.1"/>
    <property type="molecule type" value="Genomic_DNA"/>
</dbReference>
<name>A0AA91TZH7_9GAMM</name>
<feature type="region of interest" description="Disordered" evidence="1">
    <location>
        <begin position="53"/>
        <end position="103"/>
    </location>
</feature>
<feature type="compositionally biased region" description="Low complexity" evidence="1">
    <location>
        <begin position="66"/>
        <end position="85"/>
    </location>
</feature>
<dbReference type="AlphaFoldDB" id="A0AA91TZH7"/>